<dbReference type="InterPro" id="IPR046493">
    <property type="entry name" value="DUF6586"/>
</dbReference>
<dbReference type="AlphaFoldDB" id="A0A5P9NJY2"/>
<dbReference type="RefSeq" id="WP_152662256.1">
    <property type="nucleotide sequence ID" value="NZ_CP036422.1"/>
</dbReference>
<reference evidence="1 2" key="1">
    <citation type="submission" date="2019-02" db="EMBL/GenBank/DDBJ databases">
        <authorList>
            <person name="Li S.-H."/>
        </authorList>
    </citation>
    <scope>NUCLEOTIDE SEQUENCE [LARGE SCALE GENOMIC DNA]</scope>
    <source>
        <strain evidence="1 2">IMCC14385</strain>
    </source>
</reference>
<dbReference type="Proteomes" id="UP000326287">
    <property type="component" value="Chromosome"/>
</dbReference>
<sequence>MSSARGRANQSLYLARILLQAWRGDLAAETVAGKTLASAYLPATRAHLANAYGWFLLEIARPGALPSSPPQSLAELPEIAEGKAIAGELREFQHLEQDGWIGEMLAADTMPVQALSPNNLAVSAVESGPEQVETWANLLQQLFDRMGDSLDEY</sequence>
<protein>
    <recommendedName>
        <fullName evidence="3">PasA protein</fullName>
    </recommendedName>
</protein>
<dbReference type="Pfam" id="PF20227">
    <property type="entry name" value="DUF6586"/>
    <property type="match status" value="1"/>
</dbReference>
<dbReference type="KEGG" id="halc:EY643_11025"/>
<evidence type="ECO:0008006" key="3">
    <source>
        <dbReference type="Google" id="ProtNLM"/>
    </source>
</evidence>
<organism evidence="1 2">
    <name type="scientific">Halioglobus maricola</name>
    <dbReference type="NCBI Taxonomy" id="2601894"/>
    <lineage>
        <taxon>Bacteria</taxon>
        <taxon>Pseudomonadati</taxon>
        <taxon>Pseudomonadota</taxon>
        <taxon>Gammaproteobacteria</taxon>
        <taxon>Cellvibrionales</taxon>
        <taxon>Halieaceae</taxon>
        <taxon>Halioglobus</taxon>
    </lineage>
</organism>
<name>A0A5P9NJY2_9GAMM</name>
<accession>A0A5P9NJY2</accession>
<evidence type="ECO:0000313" key="2">
    <source>
        <dbReference type="Proteomes" id="UP000326287"/>
    </source>
</evidence>
<dbReference type="EMBL" id="CP036422">
    <property type="protein sequence ID" value="QFU76151.1"/>
    <property type="molecule type" value="Genomic_DNA"/>
</dbReference>
<gene>
    <name evidence="1" type="ORF">EY643_11025</name>
</gene>
<proteinExistence type="predicted"/>
<dbReference type="OrthoDB" id="5731691at2"/>
<keyword evidence="2" id="KW-1185">Reference proteome</keyword>
<evidence type="ECO:0000313" key="1">
    <source>
        <dbReference type="EMBL" id="QFU76151.1"/>
    </source>
</evidence>